<proteinExistence type="predicted"/>
<dbReference type="InterPro" id="IPR010583">
    <property type="entry name" value="MipA"/>
</dbReference>
<evidence type="ECO:0000313" key="2">
    <source>
        <dbReference type="Proteomes" id="UP001216595"/>
    </source>
</evidence>
<sequence>MIAAPAMVTASSVPVACVVATPDTAGASQRSSMSFERPEAVVPKGLSTLFGMRASGDVGVIWRRRPAHIGAVEAVSDLYPIVELRVGDRWQVSLDEGVRWTAAERGRWRVGPVLEYRQAYRDKLPRGARPLPDAVEFGGFSQWQTGFGDVELRLRRALNSYQGWSGDLSYDAGARLSSRTAIGVELRGAWADSRFSGPFLGLPPTRRASYFTLGSEVTLGHRLDERTTAFVQGSADRLYGDDWRRPALRSRHVFTLSLGFTRHFGAREADSLL</sequence>
<name>A0ABT5IBY7_9CAUL</name>
<dbReference type="Pfam" id="PF06629">
    <property type="entry name" value="MipA"/>
    <property type="match status" value="1"/>
</dbReference>
<evidence type="ECO:0000313" key="1">
    <source>
        <dbReference type="EMBL" id="MDC7693653.1"/>
    </source>
</evidence>
<accession>A0ABT5IBY7</accession>
<dbReference type="Proteomes" id="UP001216595">
    <property type="component" value="Unassembled WGS sequence"/>
</dbReference>
<dbReference type="EMBL" id="JAQQKW010000002">
    <property type="protein sequence ID" value="MDC7693653.1"/>
    <property type="molecule type" value="Genomic_DNA"/>
</dbReference>
<reference evidence="1 2" key="1">
    <citation type="submission" date="2023-01" db="EMBL/GenBank/DDBJ databases">
        <title>Novel species of the genus Asticcacaulis isolated from rivers.</title>
        <authorList>
            <person name="Lu H."/>
        </authorList>
    </citation>
    <scope>NUCLEOTIDE SEQUENCE [LARGE SCALE GENOMIC DNA]</scope>
    <source>
        <strain evidence="1 2">DXS10W</strain>
    </source>
</reference>
<comment type="caution">
    <text evidence="1">The sequence shown here is derived from an EMBL/GenBank/DDBJ whole genome shotgun (WGS) entry which is preliminary data.</text>
</comment>
<dbReference type="RefSeq" id="WP_272740403.1">
    <property type="nucleotide sequence ID" value="NZ_JAQQKW010000002.1"/>
</dbReference>
<organism evidence="1 2">
    <name type="scientific">Asticcacaulis currens</name>
    <dbReference type="NCBI Taxonomy" id="2984210"/>
    <lineage>
        <taxon>Bacteria</taxon>
        <taxon>Pseudomonadati</taxon>
        <taxon>Pseudomonadota</taxon>
        <taxon>Alphaproteobacteria</taxon>
        <taxon>Caulobacterales</taxon>
        <taxon>Caulobacteraceae</taxon>
        <taxon>Asticcacaulis</taxon>
    </lineage>
</organism>
<gene>
    <name evidence="1" type="ORF">PQU94_05085</name>
</gene>
<protein>
    <submittedName>
        <fullName evidence="1">MipA/OmpV family protein</fullName>
    </submittedName>
</protein>
<keyword evidence="2" id="KW-1185">Reference proteome</keyword>